<sequence length="208" mass="22483">MSGTPSLGAFNKDKVANKFGIQLKPKDAPRRPSTSLIETKPSATTGSLNLTKNKTINDFRTNNNPNGFISKTDRPTTLKTVEPTKKLPEKTATTSKSTSTLLNTSTKNEKSNSLTSNASHSTTISKQPSPLKSPVTTKRSSITSIERAVSPAPPIKRPNTSTTITKTEAQVENKKDQRLDRRQISKPLDNTSSTVATTTATSTNSLKR</sequence>
<dbReference type="OrthoDB" id="10038851at2759"/>
<evidence type="ECO:0000313" key="2">
    <source>
        <dbReference type="EMBL" id="CAF1025030.1"/>
    </source>
</evidence>
<feature type="compositionally biased region" description="Polar residues" evidence="1">
    <location>
        <begin position="111"/>
        <end position="144"/>
    </location>
</feature>
<feature type="compositionally biased region" description="Basic and acidic residues" evidence="1">
    <location>
        <begin position="169"/>
        <end position="183"/>
    </location>
</feature>
<evidence type="ECO:0000256" key="1">
    <source>
        <dbReference type="SAM" id="MobiDB-lite"/>
    </source>
</evidence>
<feature type="compositionally biased region" description="Low complexity" evidence="1">
    <location>
        <begin position="93"/>
        <end position="106"/>
    </location>
</feature>
<dbReference type="EMBL" id="CAJOAZ010002867">
    <property type="protein sequence ID" value="CAF3966527.1"/>
    <property type="molecule type" value="Genomic_DNA"/>
</dbReference>
<dbReference type="EMBL" id="CAJNOG010000161">
    <property type="protein sequence ID" value="CAF1025030.1"/>
    <property type="molecule type" value="Genomic_DNA"/>
</dbReference>
<evidence type="ECO:0000313" key="8">
    <source>
        <dbReference type="Proteomes" id="UP000663845"/>
    </source>
</evidence>
<accession>A0A814IFC9</accession>
<dbReference type="Proteomes" id="UP000663868">
    <property type="component" value="Unassembled WGS sequence"/>
</dbReference>
<evidence type="ECO:0000313" key="6">
    <source>
        <dbReference type="EMBL" id="CAF3814347.1"/>
    </source>
</evidence>
<evidence type="ECO:0000313" key="5">
    <source>
        <dbReference type="EMBL" id="CAF3770294.1"/>
    </source>
</evidence>
<dbReference type="Proteomes" id="UP000663891">
    <property type="component" value="Unassembled WGS sequence"/>
</dbReference>
<dbReference type="EMBL" id="CAJNOE010000187">
    <property type="protein sequence ID" value="CAF1026128.1"/>
    <property type="molecule type" value="Genomic_DNA"/>
</dbReference>
<feature type="compositionally biased region" description="Polar residues" evidence="1">
    <location>
        <begin position="32"/>
        <end position="70"/>
    </location>
</feature>
<comment type="caution">
    <text evidence="2">The sequence shown here is derived from an EMBL/GenBank/DDBJ whole genome shotgun (WGS) entry which is preliminary data.</text>
</comment>
<gene>
    <name evidence="3" type="ORF">IZO911_LOCUS18995</name>
    <name evidence="2" type="ORF">JYZ213_LOCUS17281</name>
    <name evidence="6" type="ORF">KXQ929_LOCUS17824</name>
    <name evidence="5" type="ORF">OKA104_LOCUS16772</name>
    <name evidence="7" type="ORF">OXD698_LOCUS27571</name>
    <name evidence="4" type="ORF">VCS650_LOCUS20835</name>
</gene>
<proteinExistence type="predicted"/>
<reference evidence="2" key="1">
    <citation type="submission" date="2021-02" db="EMBL/GenBank/DDBJ databases">
        <authorList>
            <person name="Nowell W R."/>
        </authorList>
    </citation>
    <scope>NUCLEOTIDE SEQUENCE</scope>
</reference>
<dbReference type="EMBL" id="CAJNON010000219">
    <property type="protein sequence ID" value="CAF1114459.1"/>
    <property type="molecule type" value="Genomic_DNA"/>
</dbReference>
<dbReference type="Proteomes" id="UP000663844">
    <property type="component" value="Unassembled WGS sequence"/>
</dbReference>
<dbReference type="Proteomes" id="UP000663845">
    <property type="component" value="Unassembled WGS sequence"/>
</dbReference>
<evidence type="ECO:0000313" key="4">
    <source>
        <dbReference type="EMBL" id="CAF1114459.1"/>
    </source>
</evidence>
<feature type="region of interest" description="Disordered" evidence="1">
    <location>
        <begin position="1"/>
        <end position="208"/>
    </location>
</feature>
<organism evidence="2 8">
    <name type="scientific">Adineta steineri</name>
    <dbReference type="NCBI Taxonomy" id="433720"/>
    <lineage>
        <taxon>Eukaryota</taxon>
        <taxon>Metazoa</taxon>
        <taxon>Spiralia</taxon>
        <taxon>Gnathifera</taxon>
        <taxon>Rotifera</taxon>
        <taxon>Eurotatoria</taxon>
        <taxon>Bdelloidea</taxon>
        <taxon>Adinetida</taxon>
        <taxon>Adinetidae</taxon>
        <taxon>Adineta</taxon>
    </lineage>
</organism>
<feature type="compositionally biased region" description="Polar residues" evidence="1">
    <location>
        <begin position="158"/>
        <end position="168"/>
    </location>
</feature>
<dbReference type="Proteomes" id="UP000663860">
    <property type="component" value="Unassembled WGS sequence"/>
</dbReference>
<feature type="compositionally biased region" description="Low complexity" evidence="1">
    <location>
        <begin position="190"/>
        <end position="208"/>
    </location>
</feature>
<protein>
    <submittedName>
        <fullName evidence="2">Uncharacterized protein</fullName>
    </submittedName>
</protein>
<dbReference type="EMBL" id="CAJOAY010000974">
    <property type="protein sequence ID" value="CAF3770294.1"/>
    <property type="molecule type" value="Genomic_DNA"/>
</dbReference>
<name>A0A814IFC9_9BILA</name>
<evidence type="ECO:0000313" key="3">
    <source>
        <dbReference type="EMBL" id="CAF1026128.1"/>
    </source>
</evidence>
<dbReference type="EMBL" id="CAJOBB010001135">
    <property type="protein sequence ID" value="CAF3814347.1"/>
    <property type="molecule type" value="Genomic_DNA"/>
</dbReference>
<feature type="compositionally biased region" description="Basic and acidic residues" evidence="1">
    <location>
        <begin position="71"/>
        <end position="89"/>
    </location>
</feature>
<dbReference type="AlphaFoldDB" id="A0A814IFC9"/>
<evidence type="ECO:0000313" key="7">
    <source>
        <dbReference type="EMBL" id="CAF3966527.1"/>
    </source>
</evidence>
<dbReference type="Proteomes" id="UP000663881">
    <property type="component" value="Unassembled WGS sequence"/>
</dbReference>